<evidence type="ECO:0000256" key="2">
    <source>
        <dbReference type="ARBA" id="ARBA00022737"/>
    </source>
</evidence>
<evidence type="ECO:0000256" key="1">
    <source>
        <dbReference type="ARBA" id="ARBA00004370"/>
    </source>
</evidence>
<dbReference type="InterPro" id="IPR039808">
    <property type="entry name" value="Cadherin"/>
</dbReference>
<dbReference type="PANTHER" id="PTHR24027">
    <property type="entry name" value="CADHERIN-23"/>
    <property type="match status" value="1"/>
</dbReference>
<dbReference type="Ensembl" id="ENSPSTT00000011313.1">
    <property type="protein sequence ID" value="ENSPSTP00000010772.1"/>
    <property type="gene ID" value="ENSPSTG00000007608.1"/>
</dbReference>
<dbReference type="GO" id="GO:0045296">
    <property type="term" value="F:cadherin binding"/>
    <property type="evidence" value="ECO:0007669"/>
    <property type="project" value="TreeGrafter"/>
</dbReference>
<reference evidence="6" key="2">
    <citation type="submission" date="2025-09" db="UniProtKB">
        <authorList>
            <consortium name="Ensembl"/>
        </authorList>
    </citation>
    <scope>IDENTIFICATION</scope>
</reference>
<evidence type="ECO:0000256" key="5">
    <source>
        <dbReference type="SAM" id="Phobius"/>
    </source>
</evidence>
<dbReference type="GO" id="GO:0007043">
    <property type="term" value="P:cell-cell junction assembly"/>
    <property type="evidence" value="ECO:0007669"/>
    <property type="project" value="TreeGrafter"/>
</dbReference>
<dbReference type="PANTHER" id="PTHR24027:SF273">
    <property type="entry name" value="CADHERIN-8"/>
    <property type="match status" value="1"/>
</dbReference>
<organism evidence="6 7">
    <name type="scientific">Pavo cristatus</name>
    <name type="common">Indian peafowl</name>
    <name type="synonym">Blue peafowl</name>
    <dbReference type="NCBI Taxonomy" id="9049"/>
    <lineage>
        <taxon>Eukaryota</taxon>
        <taxon>Metazoa</taxon>
        <taxon>Chordata</taxon>
        <taxon>Craniata</taxon>
        <taxon>Vertebrata</taxon>
        <taxon>Euteleostomi</taxon>
        <taxon>Archelosauria</taxon>
        <taxon>Archosauria</taxon>
        <taxon>Dinosauria</taxon>
        <taxon>Saurischia</taxon>
        <taxon>Theropoda</taxon>
        <taxon>Coelurosauria</taxon>
        <taxon>Aves</taxon>
        <taxon>Neognathae</taxon>
        <taxon>Galloanserae</taxon>
        <taxon>Galliformes</taxon>
        <taxon>Phasianidae</taxon>
        <taxon>Phasianinae</taxon>
        <taxon>Pavo</taxon>
    </lineage>
</organism>
<proteinExistence type="predicted"/>
<keyword evidence="4 5" id="KW-0472">Membrane</keyword>
<feature type="transmembrane region" description="Helical" evidence="5">
    <location>
        <begin position="45"/>
        <end position="71"/>
    </location>
</feature>
<name>A0A8C9F551_PAVCR</name>
<comment type="subcellular location">
    <subcellularLocation>
        <location evidence="1">Membrane</location>
    </subcellularLocation>
</comment>
<dbReference type="GO" id="GO:0005912">
    <property type="term" value="C:adherens junction"/>
    <property type="evidence" value="ECO:0007669"/>
    <property type="project" value="TreeGrafter"/>
</dbReference>
<reference evidence="6" key="1">
    <citation type="submission" date="2025-08" db="UniProtKB">
        <authorList>
            <consortium name="Ensembl"/>
        </authorList>
    </citation>
    <scope>IDENTIFICATION</scope>
</reference>
<dbReference type="CDD" id="cd11304">
    <property type="entry name" value="Cadherin_repeat"/>
    <property type="match status" value="1"/>
</dbReference>
<accession>A0A8C9F551</accession>
<dbReference type="GO" id="GO:0034332">
    <property type="term" value="P:adherens junction organization"/>
    <property type="evidence" value="ECO:0007669"/>
    <property type="project" value="TreeGrafter"/>
</dbReference>
<dbReference type="GO" id="GO:0005509">
    <property type="term" value="F:calcium ion binding"/>
    <property type="evidence" value="ECO:0007669"/>
    <property type="project" value="InterPro"/>
</dbReference>
<dbReference type="GO" id="GO:0043679">
    <property type="term" value="C:axon terminus"/>
    <property type="evidence" value="ECO:0007669"/>
    <property type="project" value="TreeGrafter"/>
</dbReference>
<keyword evidence="7" id="KW-1185">Reference proteome</keyword>
<evidence type="ECO:0000313" key="7">
    <source>
        <dbReference type="Proteomes" id="UP000694428"/>
    </source>
</evidence>
<keyword evidence="5" id="KW-0812">Transmembrane</keyword>
<keyword evidence="3" id="KW-0106">Calcium</keyword>
<dbReference type="GO" id="GO:0008013">
    <property type="term" value="F:beta-catenin binding"/>
    <property type="evidence" value="ECO:0007669"/>
    <property type="project" value="TreeGrafter"/>
</dbReference>
<dbReference type="SUPFAM" id="SSF49313">
    <property type="entry name" value="Cadherin-like"/>
    <property type="match status" value="1"/>
</dbReference>
<dbReference type="GO" id="GO:0016342">
    <property type="term" value="C:catenin complex"/>
    <property type="evidence" value="ECO:0007669"/>
    <property type="project" value="TreeGrafter"/>
</dbReference>
<dbReference type="GO" id="GO:0000902">
    <property type="term" value="P:cell morphogenesis"/>
    <property type="evidence" value="ECO:0007669"/>
    <property type="project" value="TreeGrafter"/>
</dbReference>
<dbReference type="GO" id="GO:0043083">
    <property type="term" value="C:synaptic cleft"/>
    <property type="evidence" value="ECO:0007669"/>
    <property type="project" value="TreeGrafter"/>
</dbReference>
<keyword evidence="2" id="KW-0677">Repeat</keyword>
<dbReference type="Gene3D" id="2.60.40.60">
    <property type="entry name" value="Cadherins"/>
    <property type="match status" value="1"/>
</dbReference>
<dbReference type="AlphaFoldDB" id="A0A8C9F551"/>
<dbReference type="GO" id="GO:0044331">
    <property type="term" value="P:cell-cell adhesion mediated by cadherin"/>
    <property type="evidence" value="ECO:0007669"/>
    <property type="project" value="TreeGrafter"/>
</dbReference>
<sequence length="88" mass="9314">LKVYLLPIIISDSGNPPMSSTSTLTIRVCGCSSDGIVQSCNVEAYVLPIGLSMGALIAILACIILLLELFFSCVLPNNYLNTGILNSH</sequence>
<evidence type="ECO:0000256" key="3">
    <source>
        <dbReference type="ARBA" id="ARBA00022837"/>
    </source>
</evidence>
<dbReference type="InterPro" id="IPR015919">
    <property type="entry name" value="Cadherin-like_sf"/>
</dbReference>
<evidence type="ECO:0000313" key="6">
    <source>
        <dbReference type="Ensembl" id="ENSPSTP00000010772.1"/>
    </source>
</evidence>
<keyword evidence="5" id="KW-1133">Transmembrane helix</keyword>
<protein>
    <submittedName>
        <fullName evidence="6">Uncharacterized protein</fullName>
    </submittedName>
</protein>
<dbReference type="Proteomes" id="UP000694428">
    <property type="component" value="Unplaced"/>
</dbReference>
<dbReference type="GO" id="GO:0016477">
    <property type="term" value="P:cell migration"/>
    <property type="evidence" value="ECO:0007669"/>
    <property type="project" value="TreeGrafter"/>
</dbReference>
<evidence type="ECO:0000256" key="4">
    <source>
        <dbReference type="ARBA" id="ARBA00023136"/>
    </source>
</evidence>
<dbReference type="GO" id="GO:0016339">
    <property type="term" value="P:calcium-dependent cell-cell adhesion via plasma membrane cell adhesion molecules"/>
    <property type="evidence" value="ECO:0007669"/>
    <property type="project" value="TreeGrafter"/>
</dbReference>